<sequence length="540" mass="60405">MNGTITKRCGCRDPQTDKQLGAACKKLTQRTHGVWSLVQELPPREDGTRRRFRRSGYKTKTDAQTDITALAALLDIADKKSDPDGRRRLADLLETVSASGEDIPDYDETKRRFATGQSLTQHITVAEWLDVWLAGKKALRKSGETRYEVDIRCHLKPRIGHIRLDRLTVQHLDEVFAGIAETNADIHEANVQRRAALDELKTIPWKGAENRGRRKFLKGAIDAMPPFRRITGPSTQKHVRDTLRAALNTAIARGAITFNPASYVELTPAKRPKAMVWTPERVEAWVRTGERPSAVMVWTPEQAGQFLDYLAEAKHRLLPLFHLITFRGLRRGEACGVRWADYSAPSRTMTVATQLVQDGWEVIESLPKTDSGERVFSIDEYTAEVLDAHRTKQAAERCQWGRAWIESGRMFTQEDGDRIHPGWLTDQFERLVDLSGLPPIRLHDLRHVAASLMLAAGVDVKIVSETLGHSDSRITRDIYQSVMPKAAAEAAEATAAMVPRGSARLPQQRAVEQANEQDGLTSASHEGAKIIAFRPRTASA</sequence>
<keyword evidence="1" id="KW-0238">DNA-binding</keyword>
<dbReference type="CDD" id="cd01189">
    <property type="entry name" value="INT_ICEBs1_C_like"/>
    <property type="match status" value="1"/>
</dbReference>
<name>A0ABT6HG45_9ACTN</name>
<dbReference type="PROSITE" id="PS51898">
    <property type="entry name" value="TYR_RECOMBINASE"/>
    <property type="match status" value="1"/>
</dbReference>
<comment type="caution">
    <text evidence="5">The sequence shown here is derived from an EMBL/GenBank/DDBJ whole genome shotgun (WGS) entry which is preliminary data.</text>
</comment>
<dbReference type="Gene3D" id="1.10.150.130">
    <property type="match status" value="1"/>
</dbReference>
<keyword evidence="6" id="KW-1185">Reference proteome</keyword>
<dbReference type="SUPFAM" id="SSF56349">
    <property type="entry name" value="DNA breaking-rejoining enzymes"/>
    <property type="match status" value="1"/>
</dbReference>
<evidence type="ECO:0000256" key="3">
    <source>
        <dbReference type="SAM" id="MobiDB-lite"/>
    </source>
</evidence>
<dbReference type="Gene3D" id="1.10.443.10">
    <property type="entry name" value="Intergrase catalytic core"/>
    <property type="match status" value="1"/>
</dbReference>
<dbReference type="InterPro" id="IPR013762">
    <property type="entry name" value="Integrase-like_cat_sf"/>
</dbReference>
<evidence type="ECO:0000259" key="4">
    <source>
        <dbReference type="PROSITE" id="PS51898"/>
    </source>
</evidence>
<keyword evidence="2" id="KW-0233">DNA recombination</keyword>
<accession>A0ABT6HG45</accession>
<evidence type="ECO:0000313" key="6">
    <source>
        <dbReference type="Proteomes" id="UP001223144"/>
    </source>
</evidence>
<dbReference type="Pfam" id="PF00589">
    <property type="entry name" value="Phage_integrase"/>
    <property type="match status" value="1"/>
</dbReference>
<dbReference type="Proteomes" id="UP001223144">
    <property type="component" value="Unassembled WGS sequence"/>
</dbReference>
<dbReference type="PANTHER" id="PTHR30349">
    <property type="entry name" value="PHAGE INTEGRASE-RELATED"/>
    <property type="match status" value="1"/>
</dbReference>
<gene>
    <name evidence="5" type="ORF">QCN29_02380</name>
</gene>
<dbReference type="InterPro" id="IPR011010">
    <property type="entry name" value="DNA_brk_join_enz"/>
</dbReference>
<evidence type="ECO:0000313" key="5">
    <source>
        <dbReference type="EMBL" id="MDH2387653.1"/>
    </source>
</evidence>
<dbReference type="InterPro" id="IPR050090">
    <property type="entry name" value="Tyrosine_recombinase_XerCD"/>
</dbReference>
<dbReference type="InterPro" id="IPR002104">
    <property type="entry name" value="Integrase_catalytic"/>
</dbReference>
<feature type="region of interest" description="Disordered" evidence="3">
    <location>
        <begin position="500"/>
        <end position="526"/>
    </location>
</feature>
<dbReference type="RefSeq" id="WP_279925885.1">
    <property type="nucleotide sequence ID" value="NZ_JARWBG010000002.1"/>
</dbReference>
<reference evidence="5 6" key="1">
    <citation type="submission" date="2023-04" db="EMBL/GenBank/DDBJ databases">
        <title>Streptomyces chengmaiensis sp. nov. isolated from the stem of mangrove plant in Hainan.</title>
        <authorList>
            <person name="Huang X."/>
            <person name="Zhou S."/>
            <person name="Chu X."/>
            <person name="Xie Y."/>
            <person name="Lin Y."/>
        </authorList>
    </citation>
    <scope>NUCLEOTIDE SEQUENCE [LARGE SCALE GENOMIC DNA]</scope>
    <source>
        <strain evidence="5 6">HNM0663</strain>
    </source>
</reference>
<organism evidence="5 6">
    <name type="scientific">Streptomyces chengmaiensis</name>
    <dbReference type="NCBI Taxonomy" id="3040919"/>
    <lineage>
        <taxon>Bacteria</taxon>
        <taxon>Bacillati</taxon>
        <taxon>Actinomycetota</taxon>
        <taxon>Actinomycetes</taxon>
        <taxon>Kitasatosporales</taxon>
        <taxon>Streptomycetaceae</taxon>
        <taxon>Streptomyces</taxon>
    </lineage>
</organism>
<protein>
    <submittedName>
        <fullName evidence="5">Tyrosine-type recombinase/integrase</fullName>
    </submittedName>
</protein>
<proteinExistence type="predicted"/>
<evidence type="ECO:0000256" key="2">
    <source>
        <dbReference type="ARBA" id="ARBA00023172"/>
    </source>
</evidence>
<feature type="compositionally biased region" description="Polar residues" evidence="3">
    <location>
        <begin position="514"/>
        <end position="524"/>
    </location>
</feature>
<feature type="domain" description="Tyr recombinase" evidence="4">
    <location>
        <begin position="293"/>
        <end position="492"/>
    </location>
</feature>
<dbReference type="EMBL" id="JARWBG010000002">
    <property type="protein sequence ID" value="MDH2387653.1"/>
    <property type="molecule type" value="Genomic_DNA"/>
</dbReference>
<evidence type="ECO:0000256" key="1">
    <source>
        <dbReference type="ARBA" id="ARBA00023125"/>
    </source>
</evidence>
<dbReference type="InterPro" id="IPR010998">
    <property type="entry name" value="Integrase_recombinase_N"/>
</dbReference>
<dbReference type="PANTHER" id="PTHR30349:SF91">
    <property type="entry name" value="INTA PROTEIN"/>
    <property type="match status" value="1"/>
</dbReference>